<reference evidence="2 3" key="1">
    <citation type="journal article" date="2022" name="Microbiol. Resour. Announc.">
        <title>Complete Genome Sequence of Mesorhizobium ciceri Strain R30, a Rhizobium Used as a Commercial Inoculant for Chickpea in Argentina.</title>
        <authorList>
            <person name="Foresto E."/>
            <person name="Revale S."/>
            <person name="Primo E."/>
            <person name="Nievas F."/>
            <person name="Carezzano E."/>
            <person name="Puente M."/>
            <person name="Alzari P."/>
            <person name="Mart M."/>
            <person name="Ben-Assaya M."/>
            <person name="Mornico D."/>
            <person name="Santoro M."/>
            <person name="Mart F."/>
            <person name="Giordano W."/>
            <person name="Bogino P."/>
        </authorList>
    </citation>
    <scope>NUCLEOTIDE SEQUENCE [LARGE SCALE GENOMIC DNA]</scope>
    <source>
        <strain evidence="2 3">R30</strain>
    </source>
</reference>
<dbReference type="Proteomes" id="UP001060070">
    <property type="component" value="Chromosome"/>
</dbReference>
<evidence type="ECO:0000313" key="3">
    <source>
        <dbReference type="Proteomes" id="UP001060070"/>
    </source>
</evidence>
<dbReference type="EMBL" id="CP088147">
    <property type="protein sequence ID" value="UTU52368.1"/>
    <property type="molecule type" value="Genomic_DNA"/>
</dbReference>
<keyword evidence="1" id="KW-1133">Transmembrane helix</keyword>
<keyword evidence="1" id="KW-0812">Transmembrane</keyword>
<accession>A0AB38TC31</accession>
<dbReference type="AlphaFoldDB" id="A0AB38TC31"/>
<organism evidence="2 3">
    <name type="scientific">Mesorhizobium ciceri</name>
    <dbReference type="NCBI Taxonomy" id="39645"/>
    <lineage>
        <taxon>Bacteria</taxon>
        <taxon>Pseudomonadati</taxon>
        <taxon>Pseudomonadota</taxon>
        <taxon>Alphaproteobacteria</taxon>
        <taxon>Hyphomicrobiales</taxon>
        <taxon>Phyllobacteriaceae</taxon>
        <taxon>Mesorhizobium</taxon>
    </lineage>
</organism>
<feature type="transmembrane region" description="Helical" evidence="1">
    <location>
        <begin position="27"/>
        <end position="49"/>
    </location>
</feature>
<keyword evidence="1" id="KW-0472">Membrane</keyword>
<proteinExistence type="predicted"/>
<dbReference type="RefSeq" id="WP_164752754.1">
    <property type="nucleotide sequence ID" value="NZ_CP088147.1"/>
</dbReference>
<keyword evidence="3" id="KW-1185">Reference proteome</keyword>
<evidence type="ECO:0000313" key="2">
    <source>
        <dbReference type="EMBL" id="UTU52368.1"/>
    </source>
</evidence>
<sequence>MTAPAATLAVALAVRIALPPKKSLELAGFFGFAAFGAAFAAAGTTFFGAALPKAGLASFERAVIAGPAPILDWVALPLAGAGFFALVAIGPNPSFGTIVVSG</sequence>
<protein>
    <submittedName>
        <fullName evidence="2">Uncharacterized protein</fullName>
    </submittedName>
</protein>
<name>A0AB38TC31_9HYPH</name>
<evidence type="ECO:0000256" key="1">
    <source>
        <dbReference type="SAM" id="Phobius"/>
    </source>
</evidence>
<gene>
    <name evidence="2" type="ORF">LRP29_02635</name>
</gene>
<feature type="transmembrane region" description="Helical" evidence="1">
    <location>
        <begin position="70"/>
        <end position="89"/>
    </location>
</feature>